<dbReference type="OrthoDB" id="3853096at2"/>
<gene>
    <name evidence="7" type="ORF">SAMN04489717_4035</name>
</gene>
<dbReference type="EMBL" id="LT629732">
    <property type="protein sequence ID" value="SDS83235.1"/>
    <property type="molecule type" value="Genomic_DNA"/>
</dbReference>
<evidence type="ECO:0000256" key="6">
    <source>
        <dbReference type="ARBA" id="ARBA00023306"/>
    </source>
</evidence>
<dbReference type="STRING" id="117157.SAMN04489717_4035"/>
<reference evidence="7 8" key="1">
    <citation type="submission" date="2016-10" db="EMBL/GenBank/DDBJ databases">
        <authorList>
            <person name="de Groot N.N."/>
        </authorList>
    </citation>
    <scope>NUCLEOTIDE SEQUENCE [LARGE SCALE GENOMIC DNA]</scope>
    <source>
        <strain evidence="7 8">DSM 22024</strain>
    </source>
</reference>
<dbReference type="Gene3D" id="2.30.31.20">
    <property type="entry name" value="Sporulation-specific cell division protein SsgB"/>
    <property type="match status" value="1"/>
</dbReference>
<dbReference type="AlphaFoldDB" id="A0A1H1VEZ2"/>
<keyword evidence="5" id="KW-0717">Septation</keyword>
<sequence>MDALPASVTHALPLRLIDGTGAALRLTAELRYDAADPYAVDAVFHTGEPRGVRWVFARELLSEGLFRPTGDGDVHVSPLVDETGRAIVLIELRSPDGEAVLHAPADGLATFLQSTYSIIPPGEESGHVDLDLLVEELRRSSGPAV</sequence>
<proteinExistence type="inferred from homology"/>
<dbReference type="InterPro" id="IPR038658">
    <property type="entry name" value="SsgB_sf"/>
</dbReference>
<dbReference type="GO" id="GO:0030435">
    <property type="term" value="P:sporulation resulting in formation of a cellular spore"/>
    <property type="evidence" value="ECO:0007669"/>
    <property type="project" value="UniProtKB-KW"/>
</dbReference>
<evidence type="ECO:0000313" key="7">
    <source>
        <dbReference type="EMBL" id="SDS83235.1"/>
    </source>
</evidence>
<evidence type="ECO:0000256" key="3">
    <source>
        <dbReference type="ARBA" id="ARBA00022618"/>
    </source>
</evidence>
<evidence type="ECO:0000256" key="1">
    <source>
        <dbReference type="ARBA" id="ARBA00004431"/>
    </source>
</evidence>
<evidence type="ECO:0000256" key="2">
    <source>
        <dbReference type="ARBA" id="ARBA00009323"/>
    </source>
</evidence>
<dbReference type="Proteomes" id="UP000198983">
    <property type="component" value="Chromosome I"/>
</dbReference>
<protein>
    <submittedName>
        <fullName evidence="7">Streptomyces sporulation and cell division protein, SsgA</fullName>
    </submittedName>
</protein>
<dbReference type="RefSeq" id="WP_092655164.1">
    <property type="nucleotide sequence ID" value="NZ_LT629732.1"/>
</dbReference>
<dbReference type="InterPro" id="IPR006776">
    <property type="entry name" value="SsgB"/>
</dbReference>
<evidence type="ECO:0000313" key="8">
    <source>
        <dbReference type="Proteomes" id="UP000198983"/>
    </source>
</evidence>
<keyword evidence="8" id="KW-1185">Reference proteome</keyword>
<keyword evidence="4" id="KW-0749">Sporulation</keyword>
<comment type="subcellular location">
    <subcellularLocation>
        <location evidence="1">Cell septum</location>
    </subcellularLocation>
</comment>
<dbReference type="Pfam" id="PF04686">
    <property type="entry name" value="SsgA"/>
    <property type="match status" value="1"/>
</dbReference>
<accession>A0A1H1VEZ2</accession>
<evidence type="ECO:0000256" key="5">
    <source>
        <dbReference type="ARBA" id="ARBA00023210"/>
    </source>
</evidence>
<name>A0A1H1VEZ2_9ACTN</name>
<comment type="similarity">
    <text evidence="2">Belongs to the SsgA family.</text>
</comment>
<keyword evidence="3 7" id="KW-0132">Cell division</keyword>
<organism evidence="7 8">
    <name type="scientific">Actinopolymorpha singaporensis</name>
    <dbReference type="NCBI Taxonomy" id="117157"/>
    <lineage>
        <taxon>Bacteria</taxon>
        <taxon>Bacillati</taxon>
        <taxon>Actinomycetota</taxon>
        <taxon>Actinomycetes</taxon>
        <taxon>Propionibacteriales</taxon>
        <taxon>Actinopolymorphaceae</taxon>
        <taxon>Actinopolymorpha</taxon>
    </lineage>
</organism>
<evidence type="ECO:0000256" key="4">
    <source>
        <dbReference type="ARBA" id="ARBA00022969"/>
    </source>
</evidence>
<dbReference type="GO" id="GO:0000917">
    <property type="term" value="P:division septum assembly"/>
    <property type="evidence" value="ECO:0007669"/>
    <property type="project" value="UniProtKB-KW"/>
</dbReference>
<keyword evidence="6" id="KW-0131">Cell cycle</keyword>
<dbReference type="GO" id="GO:0030428">
    <property type="term" value="C:cell septum"/>
    <property type="evidence" value="ECO:0007669"/>
    <property type="project" value="UniProtKB-SubCell"/>
</dbReference>